<dbReference type="Gene3D" id="1.40.20.10">
    <property type="entry name" value="CHAD domain"/>
    <property type="match status" value="1"/>
</dbReference>
<dbReference type="InterPro" id="IPR038186">
    <property type="entry name" value="CHAD_dom_sf"/>
</dbReference>
<protein>
    <recommendedName>
        <fullName evidence="1">CHAD domain-containing protein</fullName>
    </recommendedName>
</protein>
<dbReference type="InterPro" id="IPR007899">
    <property type="entry name" value="CHAD_dom"/>
</dbReference>
<evidence type="ECO:0000313" key="2">
    <source>
        <dbReference type="EMBL" id="ASA25491.1"/>
    </source>
</evidence>
<sequence>MTTEQQTKDRQLSKTRQWEQALVILYANFRDYSKKALDKFDEEDIHQTRVNSRKLLTLLSILDPEHTSGLYPVFKKSQKRLGKVRDADVLIASFKDRRQAAKQEGSKKVAGLLKAVIKHQKDKRKIYRRKLAEQLPRLVNKELDRLWDTFLREQLEPLVSKRDANVVMRELEVAFEQQKKTCKTIFREQDSGSGEAFEALHQLRIAAKELRYTASSASFALSQKFHAHEQMFQEIQDQLGLINDKRVWLETLDSIGREKLEIGRKTWNAFTDALRAEVLEALQQNEVVPVATRTKS</sequence>
<dbReference type="OrthoDB" id="2958798at2"/>
<dbReference type="Proteomes" id="UP000249890">
    <property type="component" value="Chromosome"/>
</dbReference>
<gene>
    <name evidence="2" type="ORF">B9T62_35030</name>
</gene>
<dbReference type="PANTHER" id="PTHR39339">
    <property type="entry name" value="SLR1444 PROTEIN"/>
    <property type="match status" value="1"/>
</dbReference>
<dbReference type="RefSeq" id="WP_087919454.1">
    <property type="nucleotide sequence ID" value="NZ_CP021780.1"/>
</dbReference>
<feature type="domain" description="CHAD" evidence="1">
    <location>
        <begin position="14"/>
        <end position="293"/>
    </location>
</feature>
<name>A0A2Z2KVW7_9BACL</name>
<dbReference type="KEGG" id="pdh:B9T62_35030"/>
<keyword evidence="3" id="KW-1185">Reference proteome</keyword>
<dbReference type="Pfam" id="PF05235">
    <property type="entry name" value="CHAD"/>
    <property type="match status" value="1"/>
</dbReference>
<organism evidence="2 3">
    <name type="scientific">Paenibacillus donghaensis</name>
    <dbReference type="NCBI Taxonomy" id="414771"/>
    <lineage>
        <taxon>Bacteria</taxon>
        <taxon>Bacillati</taxon>
        <taxon>Bacillota</taxon>
        <taxon>Bacilli</taxon>
        <taxon>Bacillales</taxon>
        <taxon>Paenibacillaceae</taxon>
        <taxon>Paenibacillus</taxon>
    </lineage>
</organism>
<dbReference type="SMART" id="SM00880">
    <property type="entry name" value="CHAD"/>
    <property type="match status" value="1"/>
</dbReference>
<accession>A0A2Z2KVW7</accession>
<dbReference type="PANTHER" id="PTHR39339:SF1">
    <property type="entry name" value="CHAD DOMAIN-CONTAINING PROTEIN"/>
    <property type="match status" value="1"/>
</dbReference>
<dbReference type="PROSITE" id="PS51708">
    <property type="entry name" value="CHAD"/>
    <property type="match status" value="1"/>
</dbReference>
<evidence type="ECO:0000259" key="1">
    <source>
        <dbReference type="PROSITE" id="PS51708"/>
    </source>
</evidence>
<reference evidence="2 3" key="1">
    <citation type="submission" date="2017-06" db="EMBL/GenBank/DDBJ databases">
        <title>Complete genome sequence of Paenibacillus donghaensis KCTC 13049T isolated from East Sea sediment, South Korea.</title>
        <authorList>
            <person name="Jung B.K."/>
            <person name="Hong S.-J."/>
            <person name="Shin J.-H."/>
        </authorList>
    </citation>
    <scope>NUCLEOTIDE SEQUENCE [LARGE SCALE GENOMIC DNA]</scope>
    <source>
        <strain evidence="2 3">KCTC 13049</strain>
    </source>
</reference>
<proteinExistence type="predicted"/>
<dbReference type="EMBL" id="CP021780">
    <property type="protein sequence ID" value="ASA25491.1"/>
    <property type="molecule type" value="Genomic_DNA"/>
</dbReference>
<dbReference type="AlphaFoldDB" id="A0A2Z2KVW7"/>
<evidence type="ECO:0000313" key="3">
    <source>
        <dbReference type="Proteomes" id="UP000249890"/>
    </source>
</evidence>